<sequence>MVKNCLQNLNHRIGDLPFSISISCSSFLLSCLKFSFFNFFFNSLLFYSCLLATTSLTSHIYVCHRLRDPRPCLSFCKFFTADLMYIHVFLFSV</sequence>
<dbReference type="Proteomes" id="UP000596661">
    <property type="component" value="Unassembled WGS sequence"/>
</dbReference>
<feature type="transmembrane region" description="Helical" evidence="1">
    <location>
        <begin position="44"/>
        <end position="63"/>
    </location>
</feature>
<name>A0A803RB00_CANSA</name>
<dbReference type="AlphaFoldDB" id="A0A803RB00"/>
<accession>A0A803RB00</accession>
<keyword evidence="1" id="KW-0472">Membrane</keyword>
<dbReference type="EnsemblPlants" id="novel_model_7244_5bd9a17a">
    <property type="protein sequence ID" value="cds.novel_model_7244_5bd9a17a"/>
    <property type="gene ID" value="novel_gene_3820_5bd9a17a"/>
</dbReference>
<evidence type="ECO:0000313" key="3">
    <source>
        <dbReference type="Proteomes" id="UP000596661"/>
    </source>
</evidence>
<keyword evidence="1" id="KW-0812">Transmembrane</keyword>
<keyword evidence="3" id="KW-1185">Reference proteome</keyword>
<dbReference type="Gramene" id="novel_model_7244_5bd9a17a">
    <property type="protein sequence ID" value="cds.novel_model_7244_5bd9a17a"/>
    <property type="gene ID" value="novel_gene_3820_5bd9a17a"/>
</dbReference>
<dbReference type="EMBL" id="UZAU01000818">
    <property type="status" value="NOT_ANNOTATED_CDS"/>
    <property type="molecule type" value="Genomic_DNA"/>
</dbReference>
<evidence type="ECO:0000313" key="2">
    <source>
        <dbReference type="EnsemblPlants" id="cds.novel_model_7244_5bd9a17a"/>
    </source>
</evidence>
<protein>
    <submittedName>
        <fullName evidence="2">Uncharacterized protein</fullName>
    </submittedName>
</protein>
<proteinExistence type="predicted"/>
<organism evidence="2 3">
    <name type="scientific">Cannabis sativa</name>
    <name type="common">Hemp</name>
    <name type="synonym">Marijuana</name>
    <dbReference type="NCBI Taxonomy" id="3483"/>
    <lineage>
        <taxon>Eukaryota</taxon>
        <taxon>Viridiplantae</taxon>
        <taxon>Streptophyta</taxon>
        <taxon>Embryophyta</taxon>
        <taxon>Tracheophyta</taxon>
        <taxon>Spermatophyta</taxon>
        <taxon>Magnoliopsida</taxon>
        <taxon>eudicotyledons</taxon>
        <taxon>Gunneridae</taxon>
        <taxon>Pentapetalae</taxon>
        <taxon>rosids</taxon>
        <taxon>fabids</taxon>
        <taxon>Rosales</taxon>
        <taxon>Cannabaceae</taxon>
        <taxon>Cannabis</taxon>
    </lineage>
</organism>
<reference evidence="2" key="1">
    <citation type="submission" date="2021-03" db="UniProtKB">
        <authorList>
            <consortium name="EnsemblPlants"/>
        </authorList>
    </citation>
    <scope>IDENTIFICATION</scope>
</reference>
<evidence type="ECO:0000256" key="1">
    <source>
        <dbReference type="SAM" id="Phobius"/>
    </source>
</evidence>
<keyword evidence="1" id="KW-1133">Transmembrane helix</keyword>
<dbReference type="PROSITE" id="PS51257">
    <property type="entry name" value="PROKAR_LIPOPROTEIN"/>
    <property type="match status" value="1"/>
</dbReference>